<feature type="chain" id="PRO_5032562627" evidence="1">
    <location>
        <begin position="21"/>
        <end position="134"/>
    </location>
</feature>
<evidence type="ECO:0000313" key="2">
    <source>
        <dbReference type="EMBL" id="NMO21483.1"/>
    </source>
</evidence>
<feature type="signal peptide" evidence="1">
    <location>
        <begin position="1"/>
        <end position="20"/>
    </location>
</feature>
<evidence type="ECO:0000256" key="1">
    <source>
        <dbReference type="SAM" id="SignalP"/>
    </source>
</evidence>
<proteinExistence type="predicted"/>
<reference evidence="2 3" key="1">
    <citation type="submission" date="2020-04" db="EMBL/GenBank/DDBJ databases">
        <title>Draft genome of Pyxidicoccus fallax type strain.</title>
        <authorList>
            <person name="Whitworth D.E."/>
        </authorList>
    </citation>
    <scope>NUCLEOTIDE SEQUENCE [LARGE SCALE GENOMIC DNA]</scope>
    <source>
        <strain evidence="2 3">DSM 14698</strain>
    </source>
</reference>
<dbReference type="RefSeq" id="WP_169350668.1">
    <property type="nucleotide sequence ID" value="NZ_JABBJJ010000326.1"/>
</dbReference>
<dbReference type="EMBL" id="JABBJJ010000326">
    <property type="protein sequence ID" value="NMO21483.1"/>
    <property type="molecule type" value="Genomic_DNA"/>
</dbReference>
<keyword evidence="3" id="KW-1185">Reference proteome</keyword>
<comment type="caution">
    <text evidence="2">The sequence shown here is derived from an EMBL/GenBank/DDBJ whole genome shotgun (WGS) entry which is preliminary data.</text>
</comment>
<dbReference type="AlphaFoldDB" id="A0A848LVM4"/>
<organism evidence="2 3">
    <name type="scientific">Pyxidicoccus fallax</name>
    <dbReference type="NCBI Taxonomy" id="394095"/>
    <lineage>
        <taxon>Bacteria</taxon>
        <taxon>Pseudomonadati</taxon>
        <taxon>Myxococcota</taxon>
        <taxon>Myxococcia</taxon>
        <taxon>Myxococcales</taxon>
        <taxon>Cystobacterineae</taxon>
        <taxon>Myxococcaceae</taxon>
        <taxon>Pyxidicoccus</taxon>
    </lineage>
</organism>
<sequence>MLLRVLPVLLMLGLPAVADAADALAHVCKGRLQLRVDCCCHEREPPAAPVGPSARADAGREGCCDLLEAAAPMSAPATTAPSSAQAAWAVALPPAPATQVPLAEEQLPPTWRRSRGVHHAAAPPLYQRHCSYLL</sequence>
<gene>
    <name evidence="2" type="ORF">HG543_42535</name>
</gene>
<name>A0A848LVM4_9BACT</name>
<dbReference type="Proteomes" id="UP000518300">
    <property type="component" value="Unassembled WGS sequence"/>
</dbReference>
<protein>
    <submittedName>
        <fullName evidence="2">Uncharacterized protein</fullName>
    </submittedName>
</protein>
<evidence type="ECO:0000313" key="3">
    <source>
        <dbReference type="Proteomes" id="UP000518300"/>
    </source>
</evidence>
<accession>A0A848LVM4</accession>
<keyword evidence="1" id="KW-0732">Signal</keyword>